<protein>
    <submittedName>
        <fullName evidence="2">Uncharacterized protein</fullName>
    </submittedName>
</protein>
<proteinExistence type="predicted"/>
<sequence length="122" mass="13584">MNFVALLVAYYFSGALDDVSGFPFIASKRAEKLNETKVWFVIRVGPMDSECNVYVKRELARPALPAFRLPMPLKHTLSRLSRAPSTMPMAGPAVILPHPRRASQSLIRIDALQACLLRTTVT</sequence>
<evidence type="ECO:0000313" key="2">
    <source>
        <dbReference type="EMBL" id="EUN29475.1"/>
    </source>
</evidence>
<dbReference type="Proteomes" id="UP000054337">
    <property type="component" value="Unassembled WGS sequence"/>
</dbReference>
<gene>
    <name evidence="2" type="ORF">COCVIDRAFT_13893</name>
</gene>
<reference evidence="2 3" key="1">
    <citation type="journal article" date="2013" name="PLoS Genet.">
        <title>Comparative genome structure, secondary metabolite, and effector coding capacity across Cochliobolus pathogens.</title>
        <authorList>
            <person name="Condon B.J."/>
            <person name="Leng Y."/>
            <person name="Wu D."/>
            <person name="Bushley K.E."/>
            <person name="Ohm R.A."/>
            <person name="Otillar R."/>
            <person name="Martin J."/>
            <person name="Schackwitz W."/>
            <person name="Grimwood J."/>
            <person name="MohdZainudin N."/>
            <person name="Xue C."/>
            <person name="Wang R."/>
            <person name="Manning V.A."/>
            <person name="Dhillon B."/>
            <person name="Tu Z.J."/>
            <person name="Steffenson B.J."/>
            <person name="Salamov A."/>
            <person name="Sun H."/>
            <person name="Lowry S."/>
            <person name="LaButti K."/>
            <person name="Han J."/>
            <person name="Copeland A."/>
            <person name="Lindquist E."/>
            <person name="Barry K."/>
            <person name="Schmutz J."/>
            <person name="Baker S.E."/>
            <person name="Ciuffetti L.M."/>
            <person name="Grigoriev I.V."/>
            <person name="Zhong S."/>
            <person name="Turgeon B.G."/>
        </authorList>
    </citation>
    <scope>NUCLEOTIDE SEQUENCE [LARGE SCALE GENOMIC DNA]</scope>
    <source>
        <strain evidence="2 3">FI3</strain>
    </source>
</reference>
<name>W7ETT6_BIPV3</name>
<organism evidence="2 3">
    <name type="scientific">Bipolaris victoriae (strain FI3)</name>
    <name type="common">Victoria blight of oats agent</name>
    <name type="synonym">Cochliobolus victoriae</name>
    <dbReference type="NCBI Taxonomy" id="930091"/>
    <lineage>
        <taxon>Eukaryota</taxon>
        <taxon>Fungi</taxon>
        <taxon>Dikarya</taxon>
        <taxon>Ascomycota</taxon>
        <taxon>Pezizomycotina</taxon>
        <taxon>Dothideomycetes</taxon>
        <taxon>Pleosporomycetidae</taxon>
        <taxon>Pleosporales</taxon>
        <taxon>Pleosporineae</taxon>
        <taxon>Pleosporaceae</taxon>
        <taxon>Bipolaris</taxon>
    </lineage>
</organism>
<evidence type="ECO:0000313" key="3">
    <source>
        <dbReference type="Proteomes" id="UP000054337"/>
    </source>
</evidence>
<accession>W7ETT6</accession>
<dbReference type="GeneID" id="26251406"/>
<keyword evidence="1" id="KW-0732">Signal</keyword>
<dbReference type="RefSeq" id="XP_014559019.1">
    <property type="nucleotide sequence ID" value="XM_014703533.1"/>
</dbReference>
<dbReference type="AlphaFoldDB" id="W7ETT6"/>
<feature type="signal peptide" evidence="1">
    <location>
        <begin position="1"/>
        <end position="21"/>
    </location>
</feature>
<dbReference type="HOGENOM" id="CLU_2026305_0_0_1"/>
<feature type="chain" id="PRO_5004894434" evidence="1">
    <location>
        <begin position="22"/>
        <end position="122"/>
    </location>
</feature>
<keyword evidence="3" id="KW-1185">Reference proteome</keyword>
<evidence type="ECO:0000256" key="1">
    <source>
        <dbReference type="SAM" id="SignalP"/>
    </source>
</evidence>
<dbReference type="EMBL" id="KI968712">
    <property type="protein sequence ID" value="EUN29475.1"/>
    <property type="molecule type" value="Genomic_DNA"/>
</dbReference>